<proteinExistence type="predicted"/>
<protein>
    <recommendedName>
        <fullName evidence="4">TPX2 central domain-containing protein</fullName>
    </recommendedName>
</protein>
<feature type="region of interest" description="Disordered" evidence="1">
    <location>
        <begin position="67"/>
        <end position="91"/>
    </location>
</feature>
<evidence type="ECO:0000256" key="1">
    <source>
        <dbReference type="SAM" id="MobiDB-lite"/>
    </source>
</evidence>
<reference evidence="2 3" key="1">
    <citation type="journal article" date="2023" name="Sci. Data">
        <title>Genome assembly of the Korean intertidal mud-creeper Batillaria attramentaria.</title>
        <authorList>
            <person name="Patra A.K."/>
            <person name="Ho P.T."/>
            <person name="Jun S."/>
            <person name="Lee S.J."/>
            <person name="Kim Y."/>
            <person name="Won Y.J."/>
        </authorList>
    </citation>
    <scope>NUCLEOTIDE SEQUENCE [LARGE SCALE GENOMIC DNA]</scope>
    <source>
        <strain evidence="2">Wonlab-2016</strain>
    </source>
</reference>
<organism evidence="2 3">
    <name type="scientific">Batillaria attramentaria</name>
    <dbReference type="NCBI Taxonomy" id="370345"/>
    <lineage>
        <taxon>Eukaryota</taxon>
        <taxon>Metazoa</taxon>
        <taxon>Spiralia</taxon>
        <taxon>Lophotrochozoa</taxon>
        <taxon>Mollusca</taxon>
        <taxon>Gastropoda</taxon>
        <taxon>Caenogastropoda</taxon>
        <taxon>Sorbeoconcha</taxon>
        <taxon>Cerithioidea</taxon>
        <taxon>Batillariidae</taxon>
        <taxon>Batillaria</taxon>
    </lineage>
</organism>
<evidence type="ECO:0000313" key="3">
    <source>
        <dbReference type="Proteomes" id="UP001519460"/>
    </source>
</evidence>
<name>A0ABD0JEN0_9CAEN</name>
<accession>A0ABD0JEN0</accession>
<dbReference type="AlphaFoldDB" id="A0ABD0JEN0"/>
<dbReference type="EMBL" id="JACVVK020000473">
    <property type="protein sequence ID" value="KAK7473377.1"/>
    <property type="molecule type" value="Genomic_DNA"/>
</dbReference>
<comment type="caution">
    <text evidence="2">The sequence shown here is derived from an EMBL/GenBank/DDBJ whole genome shotgun (WGS) entry which is preliminary data.</text>
</comment>
<gene>
    <name evidence="2" type="ORF">BaRGS_00035425</name>
</gene>
<sequence length="91" mass="10354">MPRTAAADELELKPQTHFTAPHNARFPKETPLLAFNTQLASREVNQKAALRMETKLQPKSQFITRAPVEDSEQVKRRREREAGAISELQCP</sequence>
<evidence type="ECO:0008006" key="4">
    <source>
        <dbReference type="Google" id="ProtNLM"/>
    </source>
</evidence>
<keyword evidence="3" id="KW-1185">Reference proteome</keyword>
<evidence type="ECO:0000313" key="2">
    <source>
        <dbReference type="EMBL" id="KAK7473377.1"/>
    </source>
</evidence>
<dbReference type="Proteomes" id="UP001519460">
    <property type="component" value="Unassembled WGS sequence"/>
</dbReference>